<evidence type="ECO:0008006" key="3">
    <source>
        <dbReference type="Google" id="ProtNLM"/>
    </source>
</evidence>
<dbReference type="AlphaFoldDB" id="A0A5C5UVU4"/>
<dbReference type="EMBL" id="SIHI01000104">
    <property type="protein sequence ID" value="TWT30526.1"/>
    <property type="molecule type" value="Genomic_DNA"/>
</dbReference>
<comment type="caution">
    <text evidence="1">The sequence shown here is derived from an EMBL/GenBank/DDBJ whole genome shotgun (WGS) entry which is preliminary data.</text>
</comment>
<organism evidence="1 2">
    <name type="scientific">Thalassoglobus neptunius</name>
    <dbReference type="NCBI Taxonomy" id="1938619"/>
    <lineage>
        <taxon>Bacteria</taxon>
        <taxon>Pseudomonadati</taxon>
        <taxon>Planctomycetota</taxon>
        <taxon>Planctomycetia</taxon>
        <taxon>Planctomycetales</taxon>
        <taxon>Planctomycetaceae</taxon>
        <taxon>Thalassoglobus</taxon>
    </lineage>
</organism>
<gene>
    <name evidence="1" type="ORF">KOR42_54540</name>
</gene>
<accession>A0A5C5UVU4</accession>
<name>A0A5C5UVU4_9PLAN</name>
<dbReference type="InterPro" id="IPR022118">
    <property type="entry name" value="Peptidase_C70_AvrRpt2"/>
</dbReference>
<dbReference type="Proteomes" id="UP000317243">
    <property type="component" value="Unassembled WGS sequence"/>
</dbReference>
<dbReference type="Pfam" id="PF12385">
    <property type="entry name" value="Peptidase_C70"/>
    <property type="match status" value="1"/>
</dbReference>
<reference evidence="1 2" key="1">
    <citation type="submission" date="2019-02" db="EMBL/GenBank/DDBJ databases">
        <title>Deep-cultivation of Planctomycetes and their phenomic and genomic characterization uncovers novel biology.</title>
        <authorList>
            <person name="Wiegand S."/>
            <person name="Jogler M."/>
            <person name="Boedeker C."/>
            <person name="Pinto D."/>
            <person name="Vollmers J."/>
            <person name="Rivas-Marin E."/>
            <person name="Kohn T."/>
            <person name="Peeters S.H."/>
            <person name="Heuer A."/>
            <person name="Rast P."/>
            <person name="Oberbeckmann S."/>
            <person name="Bunk B."/>
            <person name="Jeske O."/>
            <person name="Meyerdierks A."/>
            <person name="Storesund J.E."/>
            <person name="Kallscheuer N."/>
            <person name="Luecker S."/>
            <person name="Lage O.M."/>
            <person name="Pohl T."/>
            <person name="Merkel B.J."/>
            <person name="Hornburger P."/>
            <person name="Mueller R.-W."/>
            <person name="Bruemmer F."/>
            <person name="Labrenz M."/>
            <person name="Spormann A.M."/>
            <person name="Op Den Camp H."/>
            <person name="Overmann J."/>
            <person name="Amann R."/>
            <person name="Jetten M.S.M."/>
            <person name="Mascher T."/>
            <person name="Medema M.H."/>
            <person name="Devos D.P."/>
            <person name="Kaster A.-K."/>
            <person name="Ovreas L."/>
            <person name="Rohde M."/>
            <person name="Galperin M.Y."/>
            <person name="Jogler C."/>
        </authorList>
    </citation>
    <scope>NUCLEOTIDE SEQUENCE [LARGE SCALE GENOMIC DNA]</scope>
    <source>
        <strain evidence="1 2">KOR42</strain>
    </source>
</reference>
<dbReference type="RefSeq" id="WP_146512665.1">
    <property type="nucleotide sequence ID" value="NZ_SIHI01000104.1"/>
</dbReference>
<keyword evidence="2" id="KW-1185">Reference proteome</keyword>
<evidence type="ECO:0000313" key="2">
    <source>
        <dbReference type="Proteomes" id="UP000317243"/>
    </source>
</evidence>
<protein>
    <recommendedName>
        <fullName evidence="3">Peptidase C39-like domain-containing protein</fullName>
    </recommendedName>
</protein>
<sequence length="169" mass="18891">MATFRVAHPIAHIRQPSQNDCWAAATAMARGRDRGKHLMVSDVKQIAIDNSVRVNADGSLPVQNLGNTRKLATALNMQCFDVRIGAVTSVTVDVMKRYLERGRLALFGFFDFPRLSLNHVITVYRLWGDGTPTGTTISIVDPFNGRADNFSWKEFNEDIMADPHFIVVK</sequence>
<proteinExistence type="predicted"/>
<evidence type="ECO:0000313" key="1">
    <source>
        <dbReference type="EMBL" id="TWT30526.1"/>
    </source>
</evidence>